<gene>
    <name evidence="1" type="ORF">FYJ33_12570</name>
</gene>
<proteinExistence type="predicted"/>
<protein>
    <submittedName>
        <fullName evidence="1">Uncharacterized protein</fullName>
    </submittedName>
</protein>
<organism evidence="1 2">
    <name type="scientific">Inconstantimicrobium porci</name>
    <dbReference type="NCBI Taxonomy" id="2652291"/>
    <lineage>
        <taxon>Bacteria</taxon>
        <taxon>Bacillati</taxon>
        <taxon>Bacillota</taxon>
        <taxon>Clostridia</taxon>
        <taxon>Eubacteriales</taxon>
        <taxon>Clostridiaceae</taxon>
        <taxon>Inconstantimicrobium</taxon>
    </lineage>
</organism>
<dbReference type="Proteomes" id="UP000460287">
    <property type="component" value="Unassembled WGS sequence"/>
</dbReference>
<evidence type="ECO:0000313" key="2">
    <source>
        <dbReference type="Proteomes" id="UP000460287"/>
    </source>
</evidence>
<name>A0A7X2T2F9_9CLOT</name>
<reference evidence="1 2" key="1">
    <citation type="submission" date="2019-08" db="EMBL/GenBank/DDBJ databases">
        <title>In-depth cultivation of the pig gut microbiome towards novel bacterial diversity and tailored functional studies.</title>
        <authorList>
            <person name="Wylensek D."/>
            <person name="Hitch T.C.A."/>
            <person name="Clavel T."/>
        </authorList>
    </citation>
    <scope>NUCLEOTIDE SEQUENCE [LARGE SCALE GENOMIC DNA]</scope>
    <source>
        <strain evidence="1 2">WCA-383-APC-5B</strain>
    </source>
</reference>
<accession>A0A7X2T2F9</accession>
<keyword evidence="2" id="KW-1185">Reference proteome</keyword>
<comment type="caution">
    <text evidence="1">The sequence shown here is derived from an EMBL/GenBank/DDBJ whole genome shotgun (WGS) entry which is preliminary data.</text>
</comment>
<sequence>MDIDEVGEVIFNNLNDDKDNQSNSSENDFPLMQRLIDAYDYQLLTYQAFGQLASVAGYLYWYVSTIYGMQVINNKYSANREELVDPDPDIPALAGAEILLIAQSVLLQVSRSQYFNFYLNYNRNNLNTAKSATYEIYLGDFIELIAYTLSYLGTKQIYEINHSNDNPFVE</sequence>
<evidence type="ECO:0000313" key="1">
    <source>
        <dbReference type="EMBL" id="MSR92205.1"/>
    </source>
</evidence>
<dbReference type="RefSeq" id="WP_154532102.1">
    <property type="nucleotide sequence ID" value="NZ_VULX01000025.1"/>
</dbReference>
<dbReference type="EMBL" id="VULX01000025">
    <property type="protein sequence ID" value="MSR92205.1"/>
    <property type="molecule type" value="Genomic_DNA"/>
</dbReference>
<dbReference type="AlphaFoldDB" id="A0A7X2T2F9"/>